<reference evidence="1 2" key="1">
    <citation type="journal article" date="2018" name="Sci. Rep.">
        <title>Genomic signatures of local adaptation to the degree of environmental predictability in rotifers.</title>
        <authorList>
            <person name="Franch-Gras L."/>
            <person name="Hahn C."/>
            <person name="Garcia-Roger E.M."/>
            <person name="Carmona M.J."/>
            <person name="Serra M."/>
            <person name="Gomez A."/>
        </authorList>
    </citation>
    <scope>NUCLEOTIDE SEQUENCE [LARGE SCALE GENOMIC DNA]</scope>
    <source>
        <strain evidence="1">HYR1</strain>
    </source>
</reference>
<accession>A0A3M7RVD7</accession>
<evidence type="ECO:0000313" key="1">
    <source>
        <dbReference type="EMBL" id="RNA27533.1"/>
    </source>
</evidence>
<gene>
    <name evidence="1" type="ORF">BpHYR1_046666</name>
</gene>
<protein>
    <submittedName>
        <fullName evidence="1">Uncharacterized protein</fullName>
    </submittedName>
</protein>
<name>A0A3M7RVD7_BRAPC</name>
<organism evidence="1 2">
    <name type="scientific">Brachionus plicatilis</name>
    <name type="common">Marine rotifer</name>
    <name type="synonym">Brachionus muelleri</name>
    <dbReference type="NCBI Taxonomy" id="10195"/>
    <lineage>
        <taxon>Eukaryota</taxon>
        <taxon>Metazoa</taxon>
        <taxon>Spiralia</taxon>
        <taxon>Gnathifera</taxon>
        <taxon>Rotifera</taxon>
        <taxon>Eurotatoria</taxon>
        <taxon>Monogononta</taxon>
        <taxon>Pseudotrocha</taxon>
        <taxon>Ploima</taxon>
        <taxon>Brachionidae</taxon>
        <taxon>Brachionus</taxon>
    </lineage>
</organism>
<dbReference type="EMBL" id="REGN01002531">
    <property type="protein sequence ID" value="RNA27533.1"/>
    <property type="molecule type" value="Genomic_DNA"/>
</dbReference>
<keyword evidence="2" id="KW-1185">Reference proteome</keyword>
<comment type="caution">
    <text evidence="1">The sequence shown here is derived from an EMBL/GenBank/DDBJ whole genome shotgun (WGS) entry which is preliminary data.</text>
</comment>
<sequence length="103" mass="11472">MCDLVVKGANSSACCKMEMLLWVKSLTVLSRPSSVSKTFSLNRVLGTSNSGATWFVSMFNDEARSSVMSMMQRSVFSFQNKCENFSISLVSEKSAKARIFLFM</sequence>
<proteinExistence type="predicted"/>
<evidence type="ECO:0000313" key="2">
    <source>
        <dbReference type="Proteomes" id="UP000276133"/>
    </source>
</evidence>
<dbReference type="Proteomes" id="UP000276133">
    <property type="component" value="Unassembled WGS sequence"/>
</dbReference>
<dbReference type="AlphaFoldDB" id="A0A3M7RVD7"/>